<dbReference type="Pfam" id="PF00497">
    <property type="entry name" value="SBP_bac_3"/>
    <property type="match status" value="1"/>
</dbReference>
<dbReference type="EMBL" id="SJFN01000003">
    <property type="protein sequence ID" value="TBW40723.1"/>
    <property type="molecule type" value="Genomic_DNA"/>
</dbReference>
<evidence type="ECO:0000256" key="2">
    <source>
        <dbReference type="SAM" id="SignalP"/>
    </source>
</evidence>
<evidence type="ECO:0000313" key="4">
    <source>
        <dbReference type="EMBL" id="TBW40723.1"/>
    </source>
</evidence>
<dbReference type="SUPFAM" id="SSF53850">
    <property type="entry name" value="Periplasmic binding protein-like II"/>
    <property type="match status" value="1"/>
</dbReference>
<feature type="signal peptide" evidence="2">
    <location>
        <begin position="1"/>
        <end position="32"/>
    </location>
</feature>
<dbReference type="PANTHER" id="PTHR35936:SF17">
    <property type="entry name" value="ARGININE-BINDING EXTRACELLULAR PROTEIN ARTP"/>
    <property type="match status" value="1"/>
</dbReference>
<keyword evidence="1 2" id="KW-0732">Signal</keyword>
<name>A0A4Q9VWW2_9HYPH</name>
<dbReference type="SMART" id="SM00062">
    <property type="entry name" value="PBPb"/>
    <property type="match status" value="1"/>
</dbReference>
<gene>
    <name evidence="4" type="ORF">EYW49_03060</name>
</gene>
<evidence type="ECO:0000256" key="1">
    <source>
        <dbReference type="ARBA" id="ARBA00022729"/>
    </source>
</evidence>
<feature type="chain" id="PRO_5020241774" evidence="2">
    <location>
        <begin position="33"/>
        <end position="283"/>
    </location>
</feature>
<dbReference type="InterPro" id="IPR001638">
    <property type="entry name" value="Solute-binding_3/MltF_N"/>
</dbReference>
<accession>A0A4Q9VWW2</accession>
<proteinExistence type="predicted"/>
<feature type="domain" description="Solute-binding protein family 3/N-terminal" evidence="3">
    <location>
        <begin position="43"/>
        <end position="272"/>
    </location>
</feature>
<protein>
    <submittedName>
        <fullName evidence="4">Amino acid ABC transporter substrate-binding protein</fullName>
    </submittedName>
</protein>
<evidence type="ECO:0000313" key="5">
    <source>
        <dbReference type="Proteomes" id="UP000292781"/>
    </source>
</evidence>
<evidence type="ECO:0000259" key="3">
    <source>
        <dbReference type="SMART" id="SM00062"/>
    </source>
</evidence>
<organism evidence="4 5">
    <name type="scientific">Siculibacillus lacustris</name>
    <dbReference type="NCBI Taxonomy" id="1549641"/>
    <lineage>
        <taxon>Bacteria</taxon>
        <taxon>Pseudomonadati</taxon>
        <taxon>Pseudomonadota</taxon>
        <taxon>Alphaproteobacteria</taxon>
        <taxon>Hyphomicrobiales</taxon>
        <taxon>Ancalomicrobiaceae</taxon>
        <taxon>Siculibacillus</taxon>
    </lineage>
</organism>
<sequence>MTAMPNARNTGFTRRLALAAFALGLAVAPAAADTLADVAARHKLVVGVEAGGTGAIISQQPDGKIVGLDAELSDYVAKKLGVELEMVPTAWPGIIPALLSSRFDLILSGMTATKARAEKVAFSVPYGDASLVAAAMTANAAMTSAADLPGKTIGVLLGTNTHEFAKKYGATLEAAGKKGLTIKTYDDIPAMLVEMANGNIDALMLPAPIIGGYLAKRPGQFRLIDGLGDKSWFAAAVRKDDPTLLAAVNAALDAAKADGTLAALQTKWLGKPTEGIPAVLDLK</sequence>
<comment type="caution">
    <text evidence="4">The sequence shown here is derived from an EMBL/GenBank/DDBJ whole genome shotgun (WGS) entry which is preliminary data.</text>
</comment>
<dbReference type="PANTHER" id="PTHR35936">
    <property type="entry name" value="MEMBRANE-BOUND LYTIC MUREIN TRANSGLYCOSYLASE F"/>
    <property type="match status" value="1"/>
</dbReference>
<dbReference type="Proteomes" id="UP000292781">
    <property type="component" value="Unassembled WGS sequence"/>
</dbReference>
<dbReference type="AlphaFoldDB" id="A0A4Q9VWW2"/>
<dbReference type="Gene3D" id="3.40.190.10">
    <property type="entry name" value="Periplasmic binding protein-like II"/>
    <property type="match status" value="2"/>
</dbReference>
<reference evidence="4 5" key="1">
    <citation type="submission" date="2019-02" db="EMBL/GenBank/DDBJ databases">
        <title>Siculibacillus lacustris gen. nov., sp. nov., a new rosette-forming bacterium isolated from a freshwater crater lake (Lake St. Ana, Romania).</title>
        <authorList>
            <person name="Felfoldi T."/>
            <person name="Marton Z."/>
            <person name="Szabo A."/>
            <person name="Mentes A."/>
            <person name="Boka K."/>
            <person name="Marialigeti K."/>
            <person name="Mathe I."/>
            <person name="Koncz M."/>
            <person name="Schumann P."/>
            <person name="Toth E."/>
        </authorList>
    </citation>
    <scope>NUCLEOTIDE SEQUENCE [LARGE SCALE GENOMIC DNA]</scope>
    <source>
        <strain evidence="4 5">SA-279</strain>
    </source>
</reference>
<keyword evidence="5" id="KW-1185">Reference proteome</keyword>
<dbReference type="OrthoDB" id="9807134at2"/>